<gene>
    <name evidence="1" type="ORF">GLOINDRAFT_35933</name>
</gene>
<name>U9TP70_RHIID</name>
<protein>
    <submittedName>
        <fullName evidence="1">Uncharacterized protein</fullName>
    </submittedName>
</protein>
<reference evidence="1" key="1">
    <citation type="submission" date="2013-07" db="EMBL/GenBank/DDBJ databases">
        <title>The genome of an arbuscular mycorrhizal fungus provides insights into the evolution of the oldest plant symbiosis.</title>
        <authorList>
            <consortium name="DOE Joint Genome Institute"/>
            <person name="Tisserant E."/>
            <person name="Malbreil M."/>
            <person name="Kuo A."/>
            <person name="Kohler A."/>
            <person name="Symeonidi A."/>
            <person name="Balestrini R."/>
            <person name="Charron P."/>
            <person name="Duensing N."/>
            <person name="Frei-dit-Frey N."/>
            <person name="Gianinazzi-Pearson V."/>
            <person name="Gilbert B."/>
            <person name="Handa Y."/>
            <person name="Hijri M."/>
            <person name="Kaul R."/>
            <person name="Kawaguchi M."/>
            <person name="Krajinski F."/>
            <person name="Lammers P."/>
            <person name="Lapierre D."/>
            <person name="Masclaux F.G."/>
            <person name="Murat C."/>
            <person name="Morin E."/>
            <person name="Ndikumana S."/>
            <person name="Pagni M."/>
            <person name="Petitpierre D."/>
            <person name="Requena N."/>
            <person name="Rosikiewicz P."/>
            <person name="Riley R."/>
            <person name="Saito K."/>
            <person name="San Clemente H."/>
            <person name="Shapiro H."/>
            <person name="van Tuinen D."/>
            <person name="Becard G."/>
            <person name="Bonfante P."/>
            <person name="Paszkowski U."/>
            <person name="Shachar-Hill Y."/>
            <person name="Young J.P."/>
            <person name="Sanders I.R."/>
            <person name="Henrissat B."/>
            <person name="Rensing S.A."/>
            <person name="Grigoriev I.V."/>
            <person name="Corradi N."/>
            <person name="Roux C."/>
            <person name="Martin F."/>
        </authorList>
    </citation>
    <scope>NUCLEOTIDE SEQUENCE</scope>
    <source>
        <strain evidence="1">DAOM 197198</strain>
    </source>
</reference>
<organism evidence="1">
    <name type="scientific">Rhizophagus irregularis (strain DAOM 181602 / DAOM 197198 / MUCL 43194)</name>
    <name type="common">Arbuscular mycorrhizal fungus</name>
    <name type="synonym">Glomus intraradices</name>
    <dbReference type="NCBI Taxonomy" id="747089"/>
    <lineage>
        <taxon>Eukaryota</taxon>
        <taxon>Fungi</taxon>
        <taxon>Fungi incertae sedis</taxon>
        <taxon>Mucoromycota</taxon>
        <taxon>Glomeromycotina</taxon>
        <taxon>Glomeromycetes</taxon>
        <taxon>Glomerales</taxon>
        <taxon>Glomeraceae</taxon>
        <taxon>Rhizophagus</taxon>
    </lineage>
</organism>
<evidence type="ECO:0000313" key="1">
    <source>
        <dbReference type="EMBL" id="ESA05126.1"/>
    </source>
</evidence>
<sequence length="65" mass="7596">MNDFSRELLFSLSQYNTDPQFFRRQGKYPFLIHPNISNANTPNIAIDNLSELMSNIFKVRSVCKL</sequence>
<dbReference type="HOGENOM" id="CLU_2850839_0_0_1"/>
<dbReference type="AlphaFoldDB" id="U9TP70"/>
<accession>U9TP70</accession>
<proteinExistence type="predicted"/>
<dbReference type="EMBL" id="KI293445">
    <property type="protein sequence ID" value="ESA05126.1"/>
    <property type="molecule type" value="Genomic_DNA"/>
</dbReference>